<dbReference type="NCBIfam" id="NF037982">
    <property type="entry name" value="Nramp_1"/>
    <property type="match status" value="1"/>
</dbReference>
<dbReference type="eggNOG" id="KOG1291">
    <property type="taxonomic scope" value="Eukaryota"/>
</dbReference>
<dbReference type="AlphaFoldDB" id="M1VME5"/>
<dbReference type="GeneID" id="16997693"/>
<feature type="transmembrane region" description="Helical" evidence="6">
    <location>
        <begin position="480"/>
        <end position="500"/>
    </location>
</feature>
<sequence length="586" mass="63122">MGPAAAQPPQLAAHGLDESGSFRDSGTGVFEDSYTAQGGFAELKAQPLSEASMPRRKHQTERGKLGRVDGLFEEAPPGDSVVIDTVTAENGSSSARRRFEWRLALRKLGPAFLISIGYMDPGNWATDIEGGSRFGYRLLWVLVVSNVMAWLLQTLASRLGIVTGRHLAQLCREAYPRIIAMTLFALAETAIIATDLAEVIGTAVGLNLVLGIPLLLGILVTTLDTLLLLMAQRAGGLRRIEQIVLSLLFVITICFALELVLSKPSFIQMIGGLVPRIDGQSLLVALGMLGATVMPHNFYLHSAIVIRDATVRRPADSCVSTSATRTADGTAHNGHDLAGCTDDSDRGRELECVYSAIDCAVALNAAFFINAAILITAASSFWANHVQVATLQEAHALLERVLPIRLWGRVEVAPLVFGIALIAAGQSSTITGTLAGQYVMEGFLGLSLQMWQQRLLTRLCAVVPSVLVIILLGPESTYRLLILSQVVLSLQLPFAIVPMIRFTGSKALMGERFASGMWTRICAWCAAAFIIVLNLWMAGSMLFDAFRVQSGRTAGAVVGGVLAVPLTIYLLGVLVWLCMYRGFRNE</sequence>
<keyword evidence="2 6" id="KW-0812">Transmembrane</keyword>
<evidence type="ECO:0000313" key="8">
    <source>
        <dbReference type="Proteomes" id="UP000007014"/>
    </source>
</evidence>
<feature type="transmembrane region" description="Helical" evidence="6">
    <location>
        <begin position="555"/>
        <end position="580"/>
    </location>
</feature>
<evidence type="ECO:0000256" key="5">
    <source>
        <dbReference type="SAM" id="MobiDB-lite"/>
    </source>
</evidence>
<reference evidence="7 8" key="2">
    <citation type="journal article" date="2007" name="BMC Biol.">
        <title>A 100%-complete sequence reveals unusually simple genomic features in the hot-spring red alga Cyanidioschyzon merolae.</title>
        <authorList>
            <person name="Nozaki H."/>
            <person name="Takano H."/>
            <person name="Misumi O."/>
            <person name="Terasawa K."/>
            <person name="Matsuzaki M."/>
            <person name="Maruyama S."/>
            <person name="Nishida K."/>
            <person name="Yagisawa F."/>
            <person name="Yoshida Y."/>
            <person name="Fujiwara T."/>
            <person name="Takio S."/>
            <person name="Tamura K."/>
            <person name="Chung S.J."/>
            <person name="Nakamura S."/>
            <person name="Kuroiwa H."/>
            <person name="Tanaka K."/>
            <person name="Sato N."/>
            <person name="Kuroiwa T."/>
        </authorList>
    </citation>
    <scope>NUCLEOTIDE SEQUENCE [LARGE SCALE GENOMIC DNA]</scope>
    <source>
        <strain evidence="7 8">10D</strain>
    </source>
</reference>
<feature type="transmembrane region" description="Helical" evidence="6">
    <location>
        <begin position="455"/>
        <end position="474"/>
    </location>
</feature>
<dbReference type="KEGG" id="cme:CYME_CMT180C"/>
<dbReference type="Proteomes" id="UP000007014">
    <property type="component" value="Chromosome 20"/>
</dbReference>
<evidence type="ECO:0000256" key="6">
    <source>
        <dbReference type="SAM" id="Phobius"/>
    </source>
</evidence>
<organism evidence="7 8">
    <name type="scientific">Cyanidioschyzon merolae (strain NIES-3377 / 10D)</name>
    <name type="common">Unicellular red alga</name>
    <dbReference type="NCBI Taxonomy" id="280699"/>
    <lineage>
        <taxon>Eukaryota</taxon>
        <taxon>Rhodophyta</taxon>
        <taxon>Bangiophyceae</taxon>
        <taxon>Cyanidiales</taxon>
        <taxon>Cyanidiaceae</taxon>
        <taxon>Cyanidioschyzon</taxon>
    </lineage>
</organism>
<accession>M1VME5</accession>
<feature type="compositionally biased region" description="Low complexity" evidence="5">
    <location>
        <begin position="1"/>
        <end position="13"/>
    </location>
</feature>
<feature type="transmembrane region" description="Helical" evidence="6">
    <location>
        <begin position="139"/>
        <end position="162"/>
    </location>
</feature>
<dbReference type="OMA" id="AQNCKKH"/>
<feature type="transmembrane region" description="Helical" evidence="6">
    <location>
        <begin position="412"/>
        <end position="435"/>
    </location>
</feature>
<dbReference type="HAMAP" id="MF_00221">
    <property type="entry name" value="NRAMP"/>
    <property type="match status" value="1"/>
</dbReference>
<feature type="transmembrane region" description="Helical" evidence="6">
    <location>
        <begin position="243"/>
        <end position="261"/>
    </location>
</feature>
<dbReference type="EMBL" id="AP006502">
    <property type="protein sequence ID" value="BAM83173.1"/>
    <property type="molecule type" value="Genomic_DNA"/>
</dbReference>
<evidence type="ECO:0000256" key="3">
    <source>
        <dbReference type="ARBA" id="ARBA00022989"/>
    </source>
</evidence>
<dbReference type="HOGENOM" id="CLU_020088_2_0_1"/>
<dbReference type="RefSeq" id="XP_005539209.1">
    <property type="nucleotide sequence ID" value="XM_005539152.1"/>
</dbReference>
<gene>
    <name evidence="7" type="ORF">CYME_CMT180C</name>
</gene>
<name>M1VME5_CYAM1</name>
<feature type="transmembrane region" description="Helical" evidence="6">
    <location>
        <begin position="206"/>
        <end position="231"/>
    </location>
</feature>
<dbReference type="InterPro" id="IPR001046">
    <property type="entry name" value="NRAMP_fam"/>
</dbReference>
<reference evidence="7 8" key="1">
    <citation type="journal article" date="2004" name="Nature">
        <title>Genome sequence of the ultrasmall unicellular red alga Cyanidioschyzon merolae 10D.</title>
        <authorList>
            <person name="Matsuzaki M."/>
            <person name="Misumi O."/>
            <person name="Shin-i T."/>
            <person name="Maruyama S."/>
            <person name="Takahara M."/>
            <person name="Miyagishima S."/>
            <person name="Mori T."/>
            <person name="Nishida K."/>
            <person name="Yagisawa F."/>
            <person name="Nishida K."/>
            <person name="Yoshida Y."/>
            <person name="Nishimura Y."/>
            <person name="Nakao S."/>
            <person name="Kobayashi T."/>
            <person name="Momoyama Y."/>
            <person name="Higashiyama T."/>
            <person name="Minoda A."/>
            <person name="Sano M."/>
            <person name="Nomoto H."/>
            <person name="Oishi K."/>
            <person name="Hayashi H."/>
            <person name="Ohta F."/>
            <person name="Nishizaka S."/>
            <person name="Haga S."/>
            <person name="Miura S."/>
            <person name="Morishita T."/>
            <person name="Kabeya Y."/>
            <person name="Terasawa K."/>
            <person name="Suzuki Y."/>
            <person name="Ishii Y."/>
            <person name="Asakawa S."/>
            <person name="Takano H."/>
            <person name="Ohta N."/>
            <person name="Kuroiwa H."/>
            <person name="Tanaka K."/>
            <person name="Shimizu N."/>
            <person name="Sugano S."/>
            <person name="Sato N."/>
            <person name="Nozaki H."/>
            <person name="Ogasawara N."/>
            <person name="Kohara Y."/>
            <person name="Kuroiwa T."/>
        </authorList>
    </citation>
    <scope>NUCLEOTIDE SEQUENCE [LARGE SCALE GENOMIC DNA]</scope>
    <source>
        <strain evidence="7 8">10D</strain>
    </source>
</reference>
<evidence type="ECO:0000313" key="7">
    <source>
        <dbReference type="EMBL" id="BAM83173.1"/>
    </source>
</evidence>
<dbReference type="GO" id="GO:0015086">
    <property type="term" value="F:cadmium ion transmembrane transporter activity"/>
    <property type="evidence" value="ECO:0007669"/>
    <property type="project" value="TreeGrafter"/>
</dbReference>
<feature type="region of interest" description="Disordered" evidence="5">
    <location>
        <begin position="45"/>
        <end position="64"/>
    </location>
</feature>
<dbReference type="PANTHER" id="PTHR11706">
    <property type="entry name" value="SOLUTE CARRIER PROTEIN FAMILY 11 MEMBER"/>
    <property type="match status" value="1"/>
</dbReference>
<feature type="transmembrane region" description="Helical" evidence="6">
    <location>
        <begin position="174"/>
        <end position="194"/>
    </location>
</feature>
<feature type="transmembrane region" description="Helical" evidence="6">
    <location>
        <begin position="281"/>
        <end position="300"/>
    </location>
</feature>
<keyword evidence="4 6" id="KW-0472">Membrane</keyword>
<dbReference type="GO" id="GO:0005886">
    <property type="term" value="C:plasma membrane"/>
    <property type="evidence" value="ECO:0007669"/>
    <property type="project" value="TreeGrafter"/>
</dbReference>
<comment type="subcellular location">
    <subcellularLocation>
        <location evidence="1">Membrane</location>
        <topology evidence="1">Multi-pass membrane protein</topology>
    </subcellularLocation>
</comment>
<dbReference type="PRINTS" id="PR00447">
    <property type="entry name" value="NATRESASSCMP"/>
</dbReference>
<evidence type="ECO:0000256" key="2">
    <source>
        <dbReference type="ARBA" id="ARBA00022692"/>
    </source>
</evidence>
<keyword evidence="8" id="KW-1185">Reference proteome</keyword>
<dbReference type="GO" id="GO:0005384">
    <property type="term" value="F:manganese ion transmembrane transporter activity"/>
    <property type="evidence" value="ECO:0007669"/>
    <property type="project" value="TreeGrafter"/>
</dbReference>
<dbReference type="NCBIfam" id="TIGR01197">
    <property type="entry name" value="nramp"/>
    <property type="match status" value="1"/>
</dbReference>
<feature type="transmembrane region" description="Helical" evidence="6">
    <location>
        <begin position="521"/>
        <end position="543"/>
    </location>
</feature>
<keyword evidence="3 6" id="KW-1133">Transmembrane helix</keyword>
<dbReference type="OrthoDB" id="409173at2759"/>
<dbReference type="PANTHER" id="PTHR11706:SF75">
    <property type="entry name" value="ETHYLENE-INSENSITIVE PROTEIN 2"/>
    <property type="match status" value="1"/>
</dbReference>
<evidence type="ECO:0000256" key="1">
    <source>
        <dbReference type="ARBA" id="ARBA00004141"/>
    </source>
</evidence>
<protein>
    <submittedName>
        <fullName evidence="7">Manganese transport protein</fullName>
    </submittedName>
</protein>
<evidence type="ECO:0000256" key="4">
    <source>
        <dbReference type="ARBA" id="ARBA00023136"/>
    </source>
</evidence>
<proteinExistence type="inferred from homology"/>
<dbReference type="GO" id="GO:0034755">
    <property type="term" value="P:iron ion transmembrane transport"/>
    <property type="evidence" value="ECO:0007669"/>
    <property type="project" value="TreeGrafter"/>
</dbReference>
<dbReference type="Pfam" id="PF01566">
    <property type="entry name" value="Nramp"/>
    <property type="match status" value="1"/>
</dbReference>
<feature type="transmembrane region" description="Helical" evidence="6">
    <location>
        <begin position="356"/>
        <end position="383"/>
    </location>
</feature>
<feature type="region of interest" description="Disordered" evidence="5">
    <location>
        <begin position="1"/>
        <end position="30"/>
    </location>
</feature>
<dbReference type="Gramene" id="CMT180CT">
    <property type="protein sequence ID" value="CMT180CT"/>
    <property type="gene ID" value="CMT180C"/>
</dbReference>